<gene>
    <name evidence="1" type="ORF">NCCP1664_15000</name>
</gene>
<sequence length="400" mass="43579">MTPRYRITAVADSDSYLKLACTTLDRLGPEWERRVVLVRSPLLPTEVQQRAATAGTFMEGIVPDVVPAHRLAAELAGTDVVFAAATGPVVQEVFYRVASVKRRPRPALVSALPGVAYPATSKALRFRALGDAFIAHSHAETRAFADIAEKIGSNISILLSRLPFLASPKRPVPVEAPVTRIVFAAQAKMPFRRTEREQLLVRLAAAAERNPGVEVVVKLRALAGEPQTHRERHPYDALWAGLVEAGTVREGSVRFATGSMDSVLGPGSALLTVSSTAVLEALDRGLPALILEDFGVSEKLLNKVFADSGLLGTLDDVEQLRFACADPQWLRENYFHTQHVPLGDLLLQLAERARAGRLASDPEVLALVRRKSRRARIRTALPTSVLKAVRKARKRLRAAA</sequence>
<evidence type="ECO:0000313" key="1">
    <source>
        <dbReference type="EMBL" id="GER23004.1"/>
    </source>
</evidence>
<reference evidence="1 2" key="1">
    <citation type="submission" date="2019-09" db="EMBL/GenBank/DDBJ databases">
        <title>Arthrobacter zafarii sp. nov., a moderately thermotolerant and halotolerant actinobacterium isolated from Cholistan desert soil of Pakistan.</title>
        <authorList>
            <person name="Amin A."/>
            <person name="Ahmed I."/>
            <person name="Khalid N."/>
            <person name="Schumann P."/>
            <person name="Busse H.J."/>
            <person name="Khan I.U."/>
            <person name="Li S."/>
            <person name="Li W.J."/>
        </authorList>
    </citation>
    <scope>NUCLEOTIDE SEQUENCE [LARGE SCALE GENOMIC DNA]</scope>
    <source>
        <strain evidence="1 2">NCCP-1664</strain>
    </source>
</reference>
<accession>A0A5A7NPZ6</accession>
<dbReference type="RefSeq" id="WP_172627332.1">
    <property type="nucleotide sequence ID" value="NZ_BKDJ01000006.1"/>
</dbReference>
<organism evidence="1 2">
    <name type="scientific">Zafaria cholistanensis</name>
    <dbReference type="NCBI Taxonomy" id="1682741"/>
    <lineage>
        <taxon>Bacteria</taxon>
        <taxon>Bacillati</taxon>
        <taxon>Actinomycetota</taxon>
        <taxon>Actinomycetes</taxon>
        <taxon>Micrococcales</taxon>
        <taxon>Micrococcaceae</taxon>
        <taxon>Zafaria</taxon>
    </lineage>
</organism>
<dbReference type="Pfam" id="PF20471">
    <property type="entry name" value="DUF6716"/>
    <property type="match status" value="1"/>
</dbReference>
<comment type="caution">
    <text evidence="1">The sequence shown here is derived from an EMBL/GenBank/DDBJ whole genome shotgun (WGS) entry which is preliminary data.</text>
</comment>
<name>A0A5A7NPZ6_9MICC</name>
<dbReference type="AlphaFoldDB" id="A0A5A7NPZ6"/>
<keyword evidence="2" id="KW-1185">Reference proteome</keyword>
<dbReference type="InterPro" id="IPR046561">
    <property type="entry name" value="DUF6716"/>
</dbReference>
<dbReference type="Proteomes" id="UP000325307">
    <property type="component" value="Unassembled WGS sequence"/>
</dbReference>
<proteinExistence type="predicted"/>
<dbReference type="EMBL" id="BKDJ01000006">
    <property type="protein sequence ID" value="GER23004.1"/>
    <property type="molecule type" value="Genomic_DNA"/>
</dbReference>
<protein>
    <recommendedName>
        <fullName evidence="3">Lipid-A-disaccharide synthase</fullName>
    </recommendedName>
</protein>
<evidence type="ECO:0008006" key="3">
    <source>
        <dbReference type="Google" id="ProtNLM"/>
    </source>
</evidence>
<evidence type="ECO:0000313" key="2">
    <source>
        <dbReference type="Proteomes" id="UP000325307"/>
    </source>
</evidence>